<comment type="caution">
    <text evidence="2">The sequence shown here is derived from an EMBL/GenBank/DDBJ whole genome shotgun (WGS) entry which is preliminary data.</text>
</comment>
<evidence type="ECO:0000256" key="1">
    <source>
        <dbReference type="SAM" id="MobiDB-lite"/>
    </source>
</evidence>
<feature type="compositionally biased region" description="Low complexity" evidence="1">
    <location>
        <begin position="188"/>
        <end position="198"/>
    </location>
</feature>
<dbReference type="EMBL" id="JABDTM020027383">
    <property type="protein sequence ID" value="KAH0810613.1"/>
    <property type="molecule type" value="Genomic_DNA"/>
</dbReference>
<name>A0A8J6H9R7_TENMO</name>
<sequence length="198" mass="22018">MAKTTTTNKVQSNVVFIHDMMLKAGSDLITGNYQRTAIEMTEEVVTIRETLRRRWENLEMPQERHDPTTTILLRRGDYDILSEPPDRVPNCANPLSNHPKLPERIQICYVATILFFVGEVCLCTGASSANGQKPGSGKQVKACISNSLHVYLWQKATRQSRIHSVIAETTCLRNPHRASGRNNGGGTVDDTVTTHGSD</sequence>
<gene>
    <name evidence="2" type="ORF">GEV33_012176</name>
</gene>
<protein>
    <submittedName>
        <fullName evidence="2">Uncharacterized protein</fullName>
    </submittedName>
</protein>
<evidence type="ECO:0000313" key="2">
    <source>
        <dbReference type="EMBL" id="KAH0810613.1"/>
    </source>
</evidence>
<reference evidence="2" key="1">
    <citation type="journal article" date="2020" name="J Insects Food Feed">
        <title>The yellow mealworm (Tenebrio molitor) genome: a resource for the emerging insects as food and feed industry.</title>
        <authorList>
            <person name="Eriksson T."/>
            <person name="Andere A."/>
            <person name="Kelstrup H."/>
            <person name="Emery V."/>
            <person name="Picard C."/>
        </authorList>
    </citation>
    <scope>NUCLEOTIDE SEQUENCE</scope>
    <source>
        <strain evidence="2">Stoneville</strain>
        <tissue evidence="2">Whole head</tissue>
    </source>
</reference>
<dbReference type="Proteomes" id="UP000719412">
    <property type="component" value="Unassembled WGS sequence"/>
</dbReference>
<feature type="region of interest" description="Disordered" evidence="1">
    <location>
        <begin position="174"/>
        <end position="198"/>
    </location>
</feature>
<proteinExistence type="predicted"/>
<accession>A0A8J6H9R7</accession>
<organism evidence="2 3">
    <name type="scientific">Tenebrio molitor</name>
    <name type="common">Yellow mealworm beetle</name>
    <dbReference type="NCBI Taxonomy" id="7067"/>
    <lineage>
        <taxon>Eukaryota</taxon>
        <taxon>Metazoa</taxon>
        <taxon>Ecdysozoa</taxon>
        <taxon>Arthropoda</taxon>
        <taxon>Hexapoda</taxon>
        <taxon>Insecta</taxon>
        <taxon>Pterygota</taxon>
        <taxon>Neoptera</taxon>
        <taxon>Endopterygota</taxon>
        <taxon>Coleoptera</taxon>
        <taxon>Polyphaga</taxon>
        <taxon>Cucujiformia</taxon>
        <taxon>Tenebrionidae</taxon>
        <taxon>Tenebrio</taxon>
    </lineage>
</organism>
<evidence type="ECO:0000313" key="3">
    <source>
        <dbReference type="Proteomes" id="UP000719412"/>
    </source>
</evidence>
<reference evidence="2" key="2">
    <citation type="submission" date="2021-08" db="EMBL/GenBank/DDBJ databases">
        <authorList>
            <person name="Eriksson T."/>
        </authorList>
    </citation>
    <scope>NUCLEOTIDE SEQUENCE</scope>
    <source>
        <strain evidence="2">Stoneville</strain>
        <tissue evidence="2">Whole head</tissue>
    </source>
</reference>
<keyword evidence="3" id="KW-1185">Reference proteome</keyword>
<dbReference type="AlphaFoldDB" id="A0A8J6H9R7"/>